<dbReference type="InParanoid" id="A0A0C2WEM2"/>
<sequence>MSKSLGLTSLARTTRLKVAPNEQDVPAAARAEQAQYHTQGANAPLHAVHSIFPVLHNNAVPSLPQGITSMGSKGSKIRPSGKNGLSTGPAMRCGCSVGSTLSGFLQTLIGASCSTATAAVGMNEEKKEQSTHMHRPYTDHAERNDRTLPSSNMLRRQELMMQLQNGIRQNIFSTTPGAFDGRNNLYSVRPYNFTSPHVFEVPFNPPQGNRPPRLAKITIELVNDIDRRHIKGLLESNENDAGNEAALTLNMLNVFVQAQPRMQQGALYNARSFYIRGHNASNQKALPFKLWQRYYQTVCPTFDKLIINIDFTVGVIIPERPLLDVFVNYSGRRDARDVLNANRDSSMFKSLHLFAKRLKFTINLPGHNTNRKQRPREIKDLVPDCGAYTFDKRGQEAMMDRKQGKHVRSDFLLRCGEAHRRAFAAKEHAKDERIMARAQVSSKLLTVLMRSKICLEVLCHTRCPHSPPSIPPPQVQQPQGGEQQLSSSEGVAITQNSPPPDGGPRHPPPPISPETLLEIQARLQDIIACF</sequence>
<proteinExistence type="predicted"/>
<protein>
    <recommendedName>
        <fullName evidence="2">Protein argonaute N-terminal domain-containing protein</fullName>
    </recommendedName>
</protein>
<dbReference type="STRING" id="946122.A0A0C2WEM2"/>
<feature type="compositionally biased region" description="Pro residues" evidence="1">
    <location>
        <begin position="497"/>
        <end position="512"/>
    </location>
</feature>
<reference evidence="3 4" key="1">
    <citation type="submission" date="2014-04" db="EMBL/GenBank/DDBJ databases">
        <title>Evolutionary Origins and Diversification of the Mycorrhizal Mutualists.</title>
        <authorList>
            <consortium name="DOE Joint Genome Institute"/>
            <consortium name="Mycorrhizal Genomics Consortium"/>
            <person name="Kohler A."/>
            <person name="Kuo A."/>
            <person name="Nagy L.G."/>
            <person name="Floudas D."/>
            <person name="Copeland A."/>
            <person name="Barry K.W."/>
            <person name="Cichocki N."/>
            <person name="Veneault-Fourrey C."/>
            <person name="LaButti K."/>
            <person name="Lindquist E.A."/>
            <person name="Lipzen A."/>
            <person name="Lundell T."/>
            <person name="Morin E."/>
            <person name="Murat C."/>
            <person name="Riley R."/>
            <person name="Ohm R."/>
            <person name="Sun H."/>
            <person name="Tunlid A."/>
            <person name="Henrissat B."/>
            <person name="Grigoriev I.V."/>
            <person name="Hibbett D.S."/>
            <person name="Martin F."/>
        </authorList>
    </citation>
    <scope>NUCLEOTIDE SEQUENCE [LARGE SCALE GENOMIC DNA]</scope>
    <source>
        <strain evidence="3 4">Koide BX008</strain>
    </source>
</reference>
<dbReference type="Proteomes" id="UP000054549">
    <property type="component" value="Unassembled WGS sequence"/>
</dbReference>
<dbReference type="OrthoDB" id="10252740at2759"/>
<evidence type="ECO:0000313" key="4">
    <source>
        <dbReference type="Proteomes" id="UP000054549"/>
    </source>
</evidence>
<dbReference type="Pfam" id="PF16486">
    <property type="entry name" value="ArgoN"/>
    <property type="match status" value="1"/>
</dbReference>
<feature type="region of interest" description="Disordered" evidence="1">
    <location>
        <begin position="124"/>
        <end position="146"/>
    </location>
</feature>
<feature type="domain" description="Protein argonaute N-terminal" evidence="2">
    <location>
        <begin position="156"/>
        <end position="255"/>
    </location>
</feature>
<evidence type="ECO:0000256" key="1">
    <source>
        <dbReference type="SAM" id="MobiDB-lite"/>
    </source>
</evidence>
<dbReference type="InterPro" id="IPR032474">
    <property type="entry name" value="Argonaute_N"/>
</dbReference>
<dbReference type="EMBL" id="KN818720">
    <property type="protein sequence ID" value="KIL54508.1"/>
    <property type="molecule type" value="Genomic_DNA"/>
</dbReference>
<feature type="region of interest" description="Disordered" evidence="1">
    <location>
        <begin position="468"/>
        <end position="513"/>
    </location>
</feature>
<evidence type="ECO:0000259" key="2">
    <source>
        <dbReference type="Pfam" id="PF16486"/>
    </source>
</evidence>
<dbReference type="PANTHER" id="PTHR22891">
    <property type="entry name" value="EUKARYOTIC TRANSLATION INITIATION FACTOR 2C"/>
    <property type="match status" value="1"/>
</dbReference>
<dbReference type="HOGENOM" id="CLU_513837_0_0_1"/>
<name>A0A0C2WEM2_AMAMK</name>
<gene>
    <name evidence="3" type="ORF">M378DRAFT_18823</name>
</gene>
<evidence type="ECO:0000313" key="3">
    <source>
        <dbReference type="EMBL" id="KIL54508.1"/>
    </source>
</evidence>
<keyword evidence="4" id="KW-1185">Reference proteome</keyword>
<accession>A0A0C2WEM2</accession>
<feature type="compositionally biased region" description="Low complexity" evidence="1">
    <location>
        <begin position="476"/>
        <end position="491"/>
    </location>
</feature>
<organism evidence="3 4">
    <name type="scientific">Amanita muscaria (strain Koide BX008)</name>
    <dbReference type="NCBI Taxonomy" id="946122"/>
    <lineage>
        <taxon>Eukaryota</taxon>
        <taxon>Fungi</taxon>
        <taxon>Dikarya</taxon>
        <taxon>Basidiomycota</taxon>
        <taxon>Agaricomycotina</taxon>
        <taxon>Agaricomycetes</taxon>
        <taxon>Agaricomycetidae</taxon>
        <taxon>Agaricales</taxon>
        <taxon>Pluteineae</taxon>
        <taxon>Amanitaceae</taxon>
        <taxon>Amanita</taxon>
    </lineage>
</organism>
<dbReference type="AlphaFoldDB" id="A0A0C2WEM2"/>
<feature type="region of interest" description="Disordered" evidence="1">
    <location>
        <begin position="65"/>
        <end position="86"/>
    </location>
</feature>